<dbReference type="Proteomes" id="UP000801492">
    <property type="component" value="Unassembled WGS sequence"/>
</dbReference>
<name>A0A8K0GL26_IGNLU</name>
<evidence type="ECO:0000313" key="1">
    <source>
        <dbReference type="EMBL" id="KAF2904019.1"/>
    </source>
</evidence>
<dbReference type="AlphaFoldDB" id="A0A8K0GL26"/>
<protein>
    <submittedName>
        <fullName evidence="1">Uncharacterized protein</fullName>
    </submittedName>
</protein>
<sequence>MKEEILILLEKHENWVTEGKSIFNTSDSSLASTITVLSTPSEDENSDIQSDKQADASLLEATYPDVWLFLNNIEKPPTVDEIIKERPIITNSNAIDWHFQKLTGKDITNLTVKMIEKSDRLCNHLNKKHKIVGKGTTTIECLSNALCQYFKEDITTSWKKVENFNDTESAKSAPTTPLIASPIILEIGNGNGDFAVVMEQRSICKSHSAARAFEIMTAYYFILNLEYPKDVSCFMEFIQRYFLKIQPEYGSKSKNSKTKQRVITLMKNLPK</sequence>
<proteinExistence type="predicted"/>
<reference evidence="1" key="1">
    <citation type="submission" date="2019-08" db="EMBL/GenBank/DDBJ databases">
        <title>The genome of the North American firefly Photinus pyralis.</title>
        <authorList>
            <consortium name="Photinus pyralis genome working group"/>
            <person name="Fallon T.R."/>
            <person name="Sander Lower S.E."/>
            <person name="Weng J.-K."/>
        </authorList>
    </citation>
    <scope>NUCLEOTIDE SEQUENCE</scope>
    <source>
        <strain evidence="1">TRF0915ILg1</strain>
        <tissue evidence="1">Whole body</tissue>
    </source>
</reference>
<comment type="caution">
    <text evidence="1">The sequence shown here is derived from an EMBL/GenBank/DDBJ whole genome shotgun (WGS) entry which is preliminary data.</text>
</comment>
<keyword evidence="2" id="KW-1185">Reference proteome</keyword>
<evidence type="ECO:0000313" key="2">
    <source>
        <dbReference type="Proteomes" id="UP000801492"/>
    </source>
</evidence>
<gene>
    <name evidence="1" type="ORF">ILUMI_02156</name>
</gene>
<dbReference type="OrthoDB" id="8806090at2759"/>
<dbReference type="EMBL" id="VTPC01000876">
    <property type="protein sequence ID" value="KAF2904019.1"/>
    <property type="molecule type" value="Genomic_DNA"/>
</dbReference>
<accession>A0A8K0GL26</accession>
<organism evidence="1 2">
    <name type="scientific">Ignelater luminosus</name>
    <name type="common">Cucubano</name>
    <name type="synonym">Pyrophorus luminosus</name>
    <dbReference type="NCBI Taxonomy" id="2038154"/>
    <lineage>
        <taxon>Eukaryota</taxon>
        <taxon>Metazoa</taxon>
        <taxon>Ecdysozoa</taxon>
        <taxon>Arthropoda</taxon>
        <taxon>Hexapoda</taxon>
        <taxon>Insecta</taxon>
        <taxon>Pterygota</taxon>
        <taxon>Neoptera</taxon>
        <taxon>Endopterygota</taxon>
        <taxon>Coleoptera</taxon>
        <taxon>Polyphaga</taxon>
        <taxon>Elateriformia</taxon>
        <taxon>Elateroidea</taxon>
        <taxon>Elateridae</taxon>
        <taxon>Agrypninae</taxon>
        <taxon>Pyrophorini</taxon>
        <taxon>Ignelater</taxon>
    </lineage>
</organism>